<name>A0A6J5WVQ1_PRUAR</name>
<evidence type="ECO:0000256" key="1">
    <source>
        <dbReference type="SAM" id="MobiDB-lite"/>
    </source>
</evidence>
<feature type="compositionally biased region" description="Basic and acidic residues" evidence="1">
    <location>
        <begin position="117"/>
        <end position="128"/>
    </location>
</feature>
<organism evidence="2 3">
    <name type="scientific">Prunus armeniaca</name>
    <name type="common">Apricot</name>
    <name type="synonym">Armeniaca vulgaris</name>
    <dbReference type="NCBI Taxonomy" id="36596"/>
    <lineage>
        <taxon>Eukaryota</taxon>
        <taxon>Viridiplantae</taxon>
        <taxon>Streptophyta</taxon>
        <taxon>Embryophyta</taxon>
        <taxon>Tracheophyta</taxon>
        <taxon>Spermatophyta</taxon>
        <taxon>Magnoliopsida</taxon>
        <taxon>eudicotyledons</taxon>
        <taxon>Gunneridae</taxon>
        <taxon>Pentapetalae</taxon>
        <taxon>rosids</taxon>
        <taxon>fabids</taxon>
        <taxon>Rosales</taxon>
        <taxon>Rosaceae</taxon>
        <taxon>Amygdaloideae</taxon>
        <taxon>Amygdaleae</taxon>
        <taxon>Prunus</taxon>
    </lineage>
</organism>
<proteinExistence type="predicted"/>
<keyword evidence="3" id="KW-1185">Reference proteome</keyword>
<dbReference type="AlphaFoldDB" id="A0A6J5WVQ1"/>
<accession>A0A6J5WVQ1</accession>
<protein>
    <submittedName>
        <fullName evidence="2">Uncharacterized protein</fullName>
    </submittedName>
</protein>
<dbReference type="EMBL" id="CAEKKB010000003">
    <property type="protein sequence ID" value="CAB4305750.1"/>
    <property type="molecule type" value="Genomic_DNA"/>
</dbReference>
<evidence type="ECO:0000313" key="3">
    <source>
        <dbReference type="Proteomes" id="UP000507245"/>
    </source>
</evidence>
<gene>
    <name evidence="2" type="ORF">ORAREDHAP_LOCUS23804</name>
</gene>
<reference evidence="3" key="1">
    <citation type="journal article" date="2020" name="Genome Biol.">
        <title>Gamete binning: chromosome-level and haplotype-resolved genome assembly enabled by high-throughput single-cell sequencing of gamete genomes.</title>
        <authorList>
            <person name="Campoy J.A."/>
            <person name="Sun H."/>
            <person name="Goel M."/>
            <person name="Jiao W.-B."/>
            <person name="Folz-Donahue K."/>
            <person name="Wang N."/>
            <person name="Rubio M."/>
            <person name="Liu C."/>
            <person name="Kukat C."/>
            <person name="Ruiz D."/>
            <person name="Huettel B."/>
            <person name="Schneeberger K."/>
        </authorList>
    </citation>
    <scope>NUCLEOTIDE SEQUENCE [LARGE SCALE GENOMIC DNA]</scope>
    <source>
        <strain evidence="3">cv. Rojo Pasion</strain>
    </source>
</reference>
<evidence type="ECO:0000313" key="2">
    <source>
        <dbReference type="EMBL" id="CAB4305750.1"/>
    </source>
</evidence>
<dbReference type="Proteomes" id="UP000507245">
    <property type="component" value="Unassembled WGS sequence"/>
</dbReference>
<feature type="region of interest" description="Disordered" evidence="1">
    <location>
        <begin position="106"/>
        <end position="128"/>
    </location>
</feature>
<sequence>MLLIKCHGLTGISTQPDFIPQIQNGRRFIWNYQKENQGAVVIVFTRTAPQAASVAAAKDFPARAAPSCALIGLPVTALVCSNGNQGQLVFCKQHGAAIKEKLQKSPRLAKEGSLSATDHHAVSETQHK</sequence>